<reference evidence="2 3" key="1">
    <citation type="submission" date="2021-01" db="EMBL/GenBank/DDBJ databases">
        <title>Whole genome shotgun sequence of Actinoplanes deccanensis NBRC 13994.</title>
        <authorList>
            <person name="Komaki H."/>
            <person name="Tamura T."/>
        </authorList>
    </citation>
    <scope>NUCLEOTIDE SEQUENCE [LARGE SCALE GENOMIC DNA]</scope>
    <source>
        <strain evidence="2 3">NBRC 13994</strain>
    </source>
</reference>
<protein>
    <recommendedName>
        <fullName evidence="1">Insertion element IS402-like domain-containing protein</fullName>
    </recommendedName>
</protein>
<dbReference type="InterPro" id="IPR025161">
    <property type="entry name" value="IS402-like_dom"/>
</dbReference>
<name>A0ABQ3Y8F5_9ACTN</name>
<accession>A0ABQ3Y8F5</accession>
<comment type="caution">
    <text evidence="2">The sequence shown here is derived from an EMBL/GenBank/DDBJ whole genome shotgun (WGS) entry which is preliminary data.</text>
</comment>
<dbReference type="EMBL" id="BOMI01000096">
    <property type="protein sequence ID" value="GID76288.1"/>
    <property type="molecule type" value="Genomic_DNA"/>
</dbReference>
<keyword evidence="3" id="KW-1185">Reference proteome</keyword>
<dbReference type="PANTHER" id="PTHR46637:SF1">
    <property type="entry name" value="BLL5188 PROTEIN"/>
    <property type="match status" value="1"/>
</dbReference>
<dbReference type="Pfam" id="PF13340">
    <property type="entry name" value="DUF4096"/>
    <property type="match status" value="1"/>
</dbReference>
<sequence>MIRSAERLEPLLPSMAFQRDHRQAINGIPWRIDNGAKWAQISQRYGPAKTCYDRFSRWEQVGTWTLTEQRLRTDVDAAGDRTGMGRSTPAWCGRISMPRVLATRAEPAESRAAQGLGRS</sequence>
<organism evidence="2 3">
    <name type="scientific">Paractinoplanes deccanensis</name>
    <dbReference type="NCBI Taxonomy" id="113561"/>
    <lineage>
        <taxon>Bacteria</taxon>
        <taxon>Bacillati</taxon>
        <taxon>Actinomycetota</taxon>
        <taxon>Actinomycetes</taxon>
        <taxon>Micromonosporales</taxon>
        <taxon>Micromonosporaceae</taxon>
        <taxon>Paractinoplanes</taxon>
    </lineage>
</organism>
<evidence type="ECO:0000313" key="3">
    <source>
        <dbReference type="Proteomes" id="UP000609879"/>
    </source>
</evidence>
<evidence type="ECO:0000313" key="2">
    <source>
        <dbReference type="EMBL" id="GID76288.1"/>
    </source>
</evidence>
<dbReference type="PANTHER" id="PTHR46637">
    <property type="entry name" value="TIS1421-TRANSPOSASE PROTEIN A"/>
    <property type="match status" value="1"/>
</dbReference>
<evidence type="ECO:0000259" key="1">
    <source>
        <dbReference type="Pfam" id="PF13340"/>
    </source>
</evidence>
<proteinExistence type="predicted"/>
<feature type="domain" description="Insertion element IS402-like" evidence="1">
    <location>
        <begin position="6"/>
        <end position="65"/>
    </location>
</feature>
<dbReference type="Proteomes" id="UP000609879">
    <property type="component" value="Unassembled WGS sequence"/>
</dbReference>
<dbReference type="InterPro" id="IPR052909">
    <property type="entry name" value="Transposase_6_like"/>
</dbReference>
<dbReference type="RefSeq" id="WP_203768496.1">
    <property type="nucleotide sequence ID" value="NZ_BAAABO010000042.1"/>
</dbReference>
<gene>
    <name evidence="2" type="ORF">Ade02nite_49290</name>
</gene>